<keyword evidence="2" id="KW-1185">Reference proteome</keyword>
<comment type="caution">
    <text evidence="1">The sequence shown here is derived from an EMBL/GenBank/DDBJ whole genome shotgun (WGS) entry which is preliminary data.</text>
</comment>
<name>A0A7W2EG13_9BURK</name>
<evidence type="ECO:0000313" key="1">
    <source>
        <dbReference type="EMBL" id="MBA5605281.1"/>
    </source>
</evidence>
<reference evidence="1 2" key="1">
    <citation type="submission" date="2020-07" db="EMBL/GenBank/DDBJ databases">
        <title>Novel species isolated from subtropical streams in China.</title>
        <authorList>
            <person name="Lu H."/>
        </authorList>
    </citation>
    <scope>NUCLEOTIDE SEQUENCE [LARGE SCALE GENOMIC DNA]</scope>
    <source>
        <strain evidence="1 2">FT3S</strain>
    </source>
</reference>
<gene>
    <name evidence="1" type="ORF">H3H36_07910</name>
</gene>
<organism evidence="1 2">
    <name type="scientific">Rugamonas fusca</name>
    <dbReference type="NCBI Taxonomy" id="2758568"/>
    <lineage>
        <taxon>Bacteria</taxon>
        <taxon>Pseudomonadati</taxon>
        <taxon>Pseudomonadota</taxon>
        <taxon>Betaproteobacteria</taxon>
        <taxon>Burkholderiales</taxon>
        <taxon>Oxalobacteraceae</taxon>
        <taxon>Telluria group</taxon>
        <taxon>Rugamonas</taxon>
    </lineage>
</organism>
<protein>
    <submittedName>
        <fullName evidence="1">Glycine-rich domain-containing protein-like</fullName>
    </submittedName>
</protein>
<dbReference type="EMBL" id="JACEZS010000005">
    <property type="protein sequence ID" value="MBA5605281.1"/>
    <property type="molecule type" value="Genomic_DNA"/>
</dbReference>
<dbReference type="InterPro" id="IPR009836">
    <property type="entry name" value="GRDP-like"/>
</dbReference>
<dbReference type="Proteomes" id="UP000566711">
    <property type="component" value="Unassembled WGS sequence"/>
</dbReference>
<dbReference type="RefSeq" id="WP_182216033.1">
    <property type="nucleotide sequence ID" value="NZ_JACEZS010000005.1"/>
</dbReference>
<dbReference type="AlphaFoldDB" id="A0A7W2EG13"/>
<proteinExistence type="predicted"/>
<sequence>MISHDSFQAIADLDLEPIKVKLMHEESGEGWSLEQVNAVEFEYRRFLYLMKTFPQEQTAPLMDVDIFWHYHILDTMKYAADCEAVFGYFLHHFPYIGLRGEDDEQVHHRVGERMRELYEATFGESYDRSARPAYSGAAVQAGGAETAYSGAATKQASETAYSGAAVAYSGAATQQAKQTAYSGAAVAYSGAATQQAKQTAYSGAAVAYSGAATQQAKQTAYSGAAVAYSGAATQQAKETAYSGAQTVAYSGAAISDAHANKMAYSGLQADKQTAYSGAAIAPKADGMYTVRPRLGA</sequence>
<dbReference type="Pfam" id="PF07173">
    <property type="entry name" value="GRDP-like"/>
    <property type="match status" value="1"/>
</dbReference>
<accession>A0A7W2EG13</accession>
<evidence type="ECO:0000313" key="2">
    <source>
        <dbReference type="Proteomes" id="UP000566711"/>
    </source>
</evidence>